<dbReference type="OrthoDB" id="9783389at2"/>
<feature type="transmembrane region" description="Helical" evidence="6">
    <location>
        <begin position="492"/>
        <end position="510"/>
    </location>
</feature>
<evidence type="ECO:0000256" key="3">
    <source>
        <dbReference type="ARBA" id="ARBA00022989"/>
    </source>
</evidence>
<feature type="transmembrane region" description="Helical" evidence="6">
    <location>
        <begin position="27"/>
        <end position="43"/>
    </location>
</feature>
<evidence type="ECO:0000313" key="8">
    <source>
        <dbReference type="EMBL" id="BBE51020.1"/>
    </source>
</evidence>
<dbReference type="PANTHER" id="PTHR37422">
    <property type="entry name" value="TEICHURONIC ACID BIOSYNTHESIS PROTEIN TUAE"/>
    <property type="match status" value="1"/>
</dbReference>
<feature type="transmembrane region" description="Helical" evidence="6">
    <location>
        <begin position="310"/>
        <end position="332"/>
    </location>
</feature>
<dbReference type="EMBL" id="AP018738">
    <property type="protein sequence ID" value="BBE51020.1"/>
    <property type="molecule type" value="Genomic_DNA"/>
</dbReference>
<keyword evidence="2 6" id="KW-0812">Transmembrane</keyword>
<dbReference type="RefSeq" id="WP_062627589.1">
    <property type="nucleotide sequence ID" value="NZ_AP018738.1"/>
</dbReference>
<evidence type="ECO:0000313" key="9">
    <source>
        <dbReference type="Proteomes" id="UP000033070"/>
    </source>
</evidence>
<feature type="transmembrane region" description="Helical" evidence="6">
    <location>
        <begin position="49"/>
        <end position="67"/>
    </location>
</feature>
<dbReference type="PANTHER" id="PTHR37422:SF13">
    <property type="entry name" value="LIPOPOLYSACCHARIDE BIOSYNTHESIS PROTEIN PA4999-RELATED"/>
    <property type="match status" value="1"/>
</dbReference>
<keyword evidence="4 6" id="KW-0472">Membrane</keyword>
<dbReference type="Proteomes" id="UP000033070">
    <property type="component" value="Chromosome"/>
</dbReference>
<gene>
    <name evidence="8" type="ORF">OYT1_ch1466</name>
</gene>
<feature type="transmembrane region" description="Helical" evidence="6">
    <location>
        <begin position="170"/>
        <end position="195"/>
    </location>
</feature>
<evidence type="ECO:0000256" key="6">
    <source>
        <dbReference type="SAM" id="Phobius"/>
    </source>
</evidence>
<feature type="region of interest" description="Disordered" evidence="5">
    <location>
        <begin position="1"/>
        <end position="20"/>
    </location>
</feature>
<reference evidence="8 9" key="1">
    <citation type="submission" date="2018-06" db="EMBL/GenBank/DDBJ databases">
        <title>OYT1 Genome Sequencing.</title>
        <authorList>
            <person name="Kato S."/>
            <person name="Itoh T."/>
            <person name="Ohkuma M."/>
        </authorList>
    </citation>
    <scope>NUCLEOTIDE SEQUENCE [LARGE SCALE GENOMIC DNA]</scope>
    <source>
        <strain evidence="8 9">OYT1</strain>
    </source>
</reference>
<protein>
    <submittedName>
        <fullName evidence="8">O-Antigen Polymerase</fullName>
    </submittedName>
</protein>
<feature type="transmembrane region" description="Helical" evidence="6">
    <location>
        <begin position="278"/>
        <end position="298"/>
    </location>
</feature>
<feature type="transmembrane region" description="Helical" evidence="6">
    <location>
        <begin position="215"/>
        <end position="234"/>
    </location>
</feature>
<comment type="subcellular location">
    <subcellularLocation>
        <location evidence="1">Membrane</location>
        <topology evidence="1">Multi-pass membrane protein</topology>
    </subcellularLocation>
</comment>
<sequence>MSIERGQGIRGTPQGARRKGQGTAEKWQFFALLALFVYMPLPLASNRTWALALLALMVSFLAIWHLWATPSMRPRESSPVSLARVPLWLMAGWLLVLVAQVLPLPHAWHSLLDRNPADGFPVLSGAAAPLSVDPYSSQIYGVRAWVLAVLFWLVLRLVDSRQRVEWLVKTLIFSGVLQALLAVVLFAVGAHYSLFFVEIEHGMRAKGTFVYHNHFAGYLEMILAIGIGLMIGKLDGRRVEGWRKRAHGWLSLLVSGKAILRLMLIVMVIGLIASRSRMGNSAFFVSLLLVGGLALMSFRHIGGRSNVIRALMLFIASVVVLDVVIVGGVVGIEKVMHRIEATNLHVLEKEEAEQLRTRVSGDVVEGRSRIGYREESLEERVGPGLRALKMVQDFPVLGTGGGTFHLAYFPYRPQDVGGFYDHAHDDFIEFVVEVGALGALLLVLMVAHSVYRSIRLLLDRNQDQFVQGMAFASLMAVVELLMHSSVDFNLQNLTNAALFLVVLSLPYLVAGMDVKSLSRNRQSNPHGVGGGVGIKVQSDA</sequence>
<evidence type="ECO:0000256" key="5">
    <source>
        <dbReference type="SAM" id="MobiDB-lite"/>
    </source>
</evidence>
<dbReference type="InterPro" id="IPR051533">
    <property type="entry name" value="WaaL-like"/>
</dbReference>
<feature type="domain" description="O-antigen ligase-related" evidence="7">
    <location>
        <begin position="263"/>
        <end position="443"/>
    </location>
</feature>
<feature type="transmembrane region" description="Helical" evidence="6">
    <location>
        <begin position="427"/>
        <end position="447"/>
    </location>
</feature>
<proteinExistence type="predicted"/>
<keyword evidence="3 6" id="KW-1133">Transmembrane helix</keyword>
<feature type="transmembrane region" description="Helical" evidence="6">
    <location>
        <begin position="87"/>
        <end position="108"/>
    </location>
</feature>
<dbReference type="Pfam" id="PF04932">
    <property type="entry name" value="Wzy_C"/>
    <property type="match status" value="1"/>
</dbReference>
<evidence type="ECO:0000256" key="1">
    <source>
        <dbReference type="ARBA" id="ARBA00004141"/>
    </source>
</evidence>
<dbReference type="GO" id="GO:0016020">
    <property type="term" value="C:membrane"/>
    <property type="evidence" value="ECO:0007669"/>
    <property type="project" value="UniProtKB-SubCell"/>
</dbReference>
<evidence type="ECO:0000259" key="7">
    <source>
        <dbReference type="Pfam" id="PF04932"/>
    </source>
</evidence>
<dbReference type="InterPro" id="IPR007016">
    <property type="entry name" value="O-antigen_ligase-rel_domated"/>
</dbReference>
<feature type="transmembrane region" description="Helical" evidence="6">
    <location>
        <begin position="468"/>
        <end position="486"/>
    </location>
</feature>
<dbReference type="KEGG" id="fam:OYT1_ch1466"/>
<accession>A0A2Z6GC70</accession>
<feature type="transmembrane region" description="Helical" evidence="6">
    <location>
        <begin position="246"/>
        <end position="272"/>
    </location>
</feature>
<dbReference type="STRING" id="1188319.OYT1_02490"/>
<dbReference type="AlphaFoldDB" id="A0A2Z6GC70"/>
<evidence type="ECO:0000256" key="2">
    <source>
        <dbReference type="ARBA" id="ARBA00022692"/>
    </source>
</evidence>
<evidence type="ECO:0000256" key="4">
    <source>
        <dbReference type="ARBA" id="ARBA00023136"/>
    </source>
</evidence>
<feature type="transmembrane region" description="Helical" evidence="6">
    <location>
        <begin position="139"/>
        <end position="158"/>
    </location>
</feature>
<keyword evidence="9" id="KW-1185">Reference proteome</keyword>
<name>A0A2Z6GC70_9PROT</name>
<organism evidence="8 9">
    <name type="scientific">Ferriphaselus amnicola</name>
    <dbReference type="NCBI Taxonomy" id="1188319"/>
    <lineage>
        <taxon>Bacteria</taxon>
        <taxon>Pseudomonadati</taxon>
        <taxon>Pseudomonadota</taxon>
        <taxon>Betaproteobacteria</taxon>
        <taxon>Nitrosomonadales</taxon>
        <taxon>Gallionellaceae</taxon>
        <taxon>Ferriphaselus</taxon>
    </lineage>
</organism>